<accession>A0A913Y636</accession>
<keyword evidence="4" id="KW-1185">Reference proteome</keyword>
<dbReference type="InterPro" id="IPR036179">
    <property type="entry name" value="Ig-like_dom_sf"/>
</dbReference>
<dbReference type="OrthoDB" id="6159398at2759"/>
<dbReference type="InterPro" id="IPR013783">
    <property type="entry name" value="Ig-like_fold"/>
</dbReference>
<dbReference type="GO" id="GO:0098632">
    <property type="term" value="F:cell-cell adhesion mediator activity"/>
    <property type="evidence" value="ECO:0007669"/>
    <property type="project" value="TreeGrafter"/>
</dbReference>
<dbReference type="PANTHER" id="PTHR10075">
    <property type="entry name" value="BASIGIN RELATED"/>
    <property type="match status" value="1"/>
</dbReference>
<keyword evidence="1" id="KW-0393">Immunoglobulin domain</keyword>
<name>A0A913Y636_EXADI</name>
<dbReference type="GO" id="GO:0070593">
    <property type="term" value="P:dendrite self-avoidance"/>
    <property type="evidence" value="ECO:0007669"/>
    <property type="project" value="TreeGrafter"/>
</dbReference>
<evidence type="ECO:0000256" key="1">
    <source>
        <dbReference type="ARBA" id="ARBA00023319"/>
    </source>
</evidence>
<dbReference type="SUPFAM" id="SSF48726">
    <property type="entry name" value="Immunoglobulin"/>
    <property type="match status" value="1"/>
</dbReference>
<dbReference type="GeneID" id="110252290"/>
<reference evidence="3" key="1">
    <citation type="submission" date="2022-11" db="UniProtKB">
        <authorList>
            <consortium name="EnsemblMetazoa"/>
        </authorList>
    </citation>
    <scope>IDENTIFICATION</scope>
</reference>
<dbReference type="PROSITE" id="PS50835">
    <property type="entry name" value="IG_LIKE"/>
    <property type="match status" value="1"/>
</dbReference>
<dbReference type="EnsemblMetazoa" id="XM_021059087.1">
    <property type="protein sequence ID" value="XP_020914746.1"/>
    <property type="gene ID" value="LOC110252290"/>
</dbReference>
<dbReference type="Pfam" id="PF13927">
    <property type="entry name" value="Ig_3"/>
    <property type="match status" value="1"/>
</dbReference>
<organism evidence="3 4">
    <name type="scientific">Exaiptasia diaphana</name>
    <name type="common">Tropical sea anemone</name>
    <name type="synonym">Aiptasia pulchella</name>
    <dbReference type="NCBI Taxonomy" id="2652724"/>
    <lineage>
        <taxon>Eukaryota</taxon>
        <taxon>Metazoa</taxon>
        <taxon>Cnidaria</taxon>
        <taxon>Anthozoa</taxon>
        <taxon>Hexacorallia</taxon>
        <taxon>Actiniaria</taxon>
        <taxon>Aiptasiidae</taxon>
        <taxon>Exaiptasia</taxon>
    </lineage>
</organism>
<dbReference type="Gene3D" id="2.60.40.10">
    <property type="entry name" value="Immunoglobulins"/>
    <property type="match status" value="1"/>
</dbReference>
<dbReference type="SMART" id="SM00408">
    <property type="entry name" value="IGc2"/>
    <property type="match status" value="1"/>
</dbReference>
<dbReference type="GO" id="GO:0030424">
    <property type="term" value="C:axon"/>
    <property type="evidence" value="ECO:0007669"/>
    <property type="project" value="TreeGrafter"/>
</dbReference>
<evidence type="ECO:0000313" key="4">
    <source>
        <dbReference type="Proteomes" id="UP000887567"/>
    </source>
</evidence>
<dbReference type="GO" id="GO:0005886">
    <property type="term" value="C:plasma membrane"/>
    <property type="evidence" value="ECO:0007669"/>
    <property type="project" value="TreeGrafter"/>
</dbReference>
<evidence type="ECO:0000259" key="2">
    <source>
        <dbReference type="PROSITE" id="PS50835"/>
    </source>
</evidence>
<dbReference type="AlphaFoldDB" id="A0A913Y636"/>
<dbReference type="InterPro" id="IPR007110">
    <property type="entry name" value="Ig-like_dom"/>
</dbReference>
<dbReference type="GO" id="GO:0007156">
    <property type="term" value="P:homophilic cell adhesion via plasma membrane adhesion molecules"/>
    <property type="evidence" value="ECO:0007669"/>
    <property type="project" value="TreeGrafter"/>
</dbReference>
<evidence type="ECO:0000313" key="3">
    <source>
        <dbReference type="EnsemblMetazoa" id="XP_020914746.1"/>
    </source>
</evidence>
<dbReference type="GO" id="GO:0007411">
    <property type="term" value="P:axon guidance"/>
    <property type="evidence" value="ECO:0007669"/>
    <property type="project" value="TreeGrafter"/>
</dbReference>
<feature type="domain" description="Ig-like" evidence="2">
    <location>
        <begin position="59"/>
        <end position="132"/>
    </location>
</feature>
<protein>
    <recommendedName>
        <fullName evidence="2">Ig-like domain-containing protein</fullName>
    </recommendedName>
</protein>
<dbReference type="KEGG" id="epa:110252290"/>
<dbReference type="InterPro" id="IPR003598">
    <property type="entry name" value="Ig_sub2"/>
</dbReference>
<dbReference type="RefSeq" id="XP_020914746.1">
    <property type="nucleotide sequence ID" value="XM_021059087.1"/>
</dbReference>
<dbReference type="Proteomes" id="UP000887567">
    <property type="component" value="Unplaced"/>
</dbReference>
<sequence length="189" mass="20683">KDGFAEFTIKDVARQGKNEDDSAVNVETGNYTYICKMTVAYVVNNPGPKSTTLIVYEKPSFTNTPKNKETSESSITLECTAKGRPQPRISWTILEASGESRVTESQTPLKINPKDDPGVYNCTARSVAGSVSAVAVVQYTECDDSTCSKDSMGIEMTGLTFKSDYENIKSKESEKLKNPIEQEVSCYGT</sequence>
<proteinExistence type="predicted"/>
<dbReference type="PANTHER" id="PTHR10075:SF100">
    <property type="entry name" value="FASCICLIN-2"/>
    <property type="match status" value="1"/>
</dbReference>